<dbReference type="InterPro" id="IPR052530">
    <property type="entry name" value="NAD(P)H_nitroreductase"/>
</dbReference>
<dbReference type="InterPro" id="IPR029479">
    <property type="entry name" value="Nitroreductase"/>
</dbReference>
<name>X1QKG9_9ZZZZ</name>
<reference evidence="2" key="1">
    <citation type="journal article" date="2014" name="Front. Microbiol.">
        <title>High frequency of phylogenetically diverse reductive dehalogenase-homologous genes in deep subseafloor sedimentary metagenomes.</title>
        <authorList>
            <person name="Kawai M."/>
            <person name="Futagami T."/>
            <person name="Toyoda A."/>
            <person name="Takaki Y."/>
            <person name="Nishi S."/>
            <person name="Hori S."/>
            <person name="Arai W."/>
            <person name="Tsubouchi T."/>
            <person name="Morono Y."/>
            <person name="Uchiyama I."/>
            <person name="Ito T."/>
            <person name="Fujiyama A."/>
            <person name="Inagaki F."/>
            <person name="Takami H."/>
        </authorList>
    </citation>
    <scope>NUCLEOTIDE SEQUENCE</scope>
    <source>
        <strain evidence="2">Expedition CK06-06</strain>
    </source>
</reference>
<dbReference type="GO" id="GO:0016491">
    <property type="term" value="F:oxidoreductase activity"/>
    <property type="evidence" value="ECO:0007669"/>
    <property type="project" value="InterPro"/>
</dbReference>
<evidence type="ECO:0000313" key="2">
    <source>
        <dbReference type="EMBL" id="GAI68753.1"/>
    </source>
</evidence>
<dbReference type="PANTHER" id="PTHR43821">
    <property type="entry name" value="NAD(P)H NITROREDUCTASE YDJA-RELATED"/>
    <property type="match status" value="1"/>
</dbReference>
<protein>
    <recommendedName>
        <fullName evidence="1">Nitroreductase domain-containing protein</fullName>
    </recommendedName>
</protein>
<dbReference type="InterPro" id="IPR000415">
    <property type="entry name" value="Nitroreductase-like"/>
</dbReference>
<organism evidence="2">
    <name type="scientific">marine sediment metagenome</name>
    <dbReference type="NCBI Taxonomy" id="412755"/>
    <lineage>
        <taxon>unclassified sequences</taxon>
        <taxon>metagenomes</taxon>
        <taxon>ecological metagenomes</taxon>
    </lineage>
</organism>
<feature type="domain" description="Nitroreductase" evidence="1">
    <location>
        <begin position="77"/>
        <end position="151"/>
    </location>
</feature>
<gene>
    <name evidence="2" type="ORF">S12H4_09017</name>
</gene>
<dbReference type="Gene3D" id="3.40.109.10">
    <property type="entry name" value="NADH Oxidase"/>
    <property type="match status" value="1"/>
</dbReference>
<comment type="caution">
    <text evidence="2">The sequence shown here is derived from an EMBL/GenBank/DDBJ whole genome shotgun (WGS) entry which is preliminary data.</text>
</comment>
<sequence length="176" mass="20068">MESKTNNLLDLIKSRKSVRNFIYKKIDNDTIREILDCGRWAPSGQNSQPWKVCIVAHPTVKRMIAEQSKYGGIIESAYLNFVVFLDLERGYDRVKDVLAMGAFIQSLLLAVHAKGLGAVWIGEILKNKEKINEIFKLSTEKYELMGVITAGLIDNALEKSTDGRERRAIDEFIDWF</sequence>
<dbReference type="CDD" id="cd02062">
    <property type="entry name" value="Nitro_FMN_reductase"/>
    <property type="match status" value="1"/>
</dbReference>
<proteinExistence type="predicted"/>
<evidence type="ECO:0000259" key="1">
    <source>
        <dbReference type="Pfam" id="PF00881"/>
    </source>
</evidence>
<accession>X1QKG9</accession>
<dbReference type="SUPFAM" id="SSF55469">
    <property type="entry name" value="FMN-dependent nitroreductase-like"/>
    <property type="match status" value="1"/>
</dbReference>
<dbReference type="EMBL" id="BARW01003580">
    <property type="protein sequence ID" value="GAI68753.1"/>
    <property type="molecule type" value="Genomic_DNA"/>
</dbReference>
<dbReference type="AlphaFoldDB" id="X1QKG9"/>
<feature type="domain" description="Nitroreductase" evidence="1">
    <location>
        <begin position="12"/>
        <end position="62"/>
    </location>
</feature>
<dbReference type="PANTHER" id="PTHR43821:SF1">
    <property type="entry name" value="NAD(P)H NITROREDUCTASE YDJA-RELATED"/>
    <property type="match status" value="1"/>
</dbReference>
<dbReference type="Pfam" id="PF00881">
    <property type="entry name" value="Nitroreductase"/>
    <property type="match status" value="2"/>
</dbReference>